<evidence type="ECO:0000259" key="2">
    <source>
        <dbReference type="PROSITE" id="PS50405"/>
    </source>
</evidence>
<dbReference type="EC" id="2.5.1.18" evidence="3"/>
<dbReference type="Pfam" id="PF13409">
    <property type="entry name" value="GST_N_2"/>
    <property type="match status" value="1"/>
</dbReference>
<name>A0A840SMT0_9RHOB</name>
<dbReference type="RefSeq" id="WP_184148345.1">
    <property type="nucleotide sequence ID" value="NZ_JACHFM010000002.1"/>
</dbReference>
<protein>
    <submittedName>
        <fullName evidence="3">Glutathione S-transferase</fullName>
        <ecNumber evidence="3">2.5.1.18</ecNumber>
    </submittedName>
</protein>
<evidence type="ECO:0000313" key="3">
    <source>
        <dbReference type="EMBL" id="MBB5221895.1"/>
    </source>
</evidence>
<reference evidence="3 4" key="1">
    <citation type="submission" date="2020-08" db="EMBL/GenBank/DDBJ databases">
        <title>Genomic Encyclopedia of Type Strains, Phase IV (KMG-IV): sequencing the most valuable type-strain genomes for metagenomic binning, comparative biology and taxonomic classification.</title>
        <authorList>
            <person name="Goeker M."/>
        </authorList>
    </citation>
    <scope>NUCLEOTIDE SEQUENCE [LARGE SCALE GENOMIC DNA]</scope>
    <source>
        <strain evidence="3 4">DSM 101730</strain>
    </source>
</reference>
<dbReference type="Proteomes" id="UP000549457">
    <property type="component" value="Unassembled WGS sequence"/>
</dbReference>
<keyword evidence="3" id="KW-0808">Transferase</keyword>
<dbReference type="PANTHER" id="PTHR44051">
    <property type="entry name" value="GLUTATHIONE S-TRANSFERASE-RELATED"/>
    <property type="match status" value="1"/>
</dbReference>
<sequence length="203" mass="22379">MDFYHTPGSSSQSAHIVLHEAKVRFRPHKVDIFSHTLEDGSDYGLVNPNGYVPALTLADGTLLTESVAIIDWLASGPADLLPDGALGRTRHLQILAFISTEVQKPFIPLFFIDDQVERTRLRRSLAERFRWVGSKVEGDFLFGDRFSGADAFLYVMLRWAAMTEVETPPSLNGLAARIENRGSVRAVLAAEGFGPLAGVDLPR</sequence>
<dbReference type="SUPFAM" id="SSF52833">
    <property type="entry name" value="Thioredoxin-like"/>
    <property type="match status" value="1"/>
</dbReference>
<dbReference type="InterPro" id="IPR010987">
    <property type="entry name" value="Glutathione-S-Trfase_C-like"/>
</dbReference>
<dbReference type="PANTHER" id="PTHR44051:SF8">
    <property type="entry name" value="GLUTATHIONE S-TRANSFERASE GSTA"/>
    <property type="match status" value="1"/>
</dbReference>
<dbReference type="InterPro" id="IPR036249">
    <property type="entry name" value="Thioredoxin-like_sf"/>
</dbReference>
<evidence type="ECO:0000313" key="4">
    <source>
        <dbReference type="Proteomes" id="UP000549457"/>
    </source>
</evidence>
<dbReference type="SUPFAM" id="SSF47616">
    <property type="entry name" value="GST C-terminal domain-like"/>
    <property type="match status" value="1"/>
</dbReference>
<feature type="domain" description="GST N-terminal" evidence="1">
    <location>
        <begin position="1"/>
        <end position="81"/>
    </location>
</feature>
<dbReference type="Pfam" id="PF13410">
    <property type="entry name" value="GST_C_2"/>
    <property type="match status" value="1"/>
</dbReference>
<keyword evidence="4" id="KW-1185">Reference proteome</keyword>
<dbReference type="Gene3D" id="3.40.30.10">
    <property type="entry name" value="Glutaredoxin"/>
    <property type="match status" value="1"/>
</dbReference>
<dbReference type="SFLD" id="SFLDS00019">
    <property type="entry name" value="Glutathione_Transferase_(cytos"/>
    <property type="match status" value="1"/>
</dbReference>
<dbReference type="Gene3D" id="1.20.1050.10">
    <property type="match status" value="1"/>
</dbReference>
<dbReference type="CDD" id="cd03057">
    <property type="entry name" value="GST_N_Beta"/>
    <property type="match status" value="1"/>
</dbReference>
<dbReference type="GO" id="GO:0004364">
    <property type="term" value="F:glutathione transferase activity"/>
    <property type="evidence" value="ECO:0007669"/>
    <property type="project" value="UniProtKB-EC"/>
</dbReference>
<comment type="caution">
    <text evidence="3">The sequence shown here is derived from an EMBL/GenBank/DDBJ whole genome shotgun (WGS) entry which is preliminary data.</text>
</comment>
<dbReference type="PROSITE" id="PS50405">
    <property type="entry name" value="GST_CTER"/>
    <property type="match status" value="1"/>
</dbReference>
<evidence type="ECO:0000259" key="1">
    <source>
        <dbReference type="PROSITE" id="PS50404"/>
    </source>
</evidence>
<dbReference type="InterPro" id="IPR036282">
    <property type="entry name" value="Glutathione-S-Trfase_C_sf"/>
</dbReference>
<proteinExistence type="predicted"/>
<dbReference type="PROSITE" id="PS50404">
    <property type="entry name" value="GST_NTER"/>
    <property type="match status" value="1"/>
</dbReference>
<dbReference type="AlphaFoldDB" id="A0A840SMT0"/>
<gene>
    <name evidence="3" type="ORF">HNP73_001831</name>
</gene>
<dbReference type="EMBL" id="JACHFM010000002">
    <property type="protein sequence ID" value="MBB5221895.1"/>
    <property type="molecule type" value="Genomic_DNA"/>
</dbReference>
<accession>A0A840SMT0</accession>
<organism evidence="3 4">
    <name type="scientific">Amaricoccus macauensis</name>
    <dbReference type="NCBI Taxonomy" id="57001"/>
    <lineage>
        <taxon>Bacteria</taxon>
        <taxon>Pseudomonadati</taxon>
        <taxon>Pseudomonadota</taxon>
        <taxon>Alphaproteobacteria</taxon>
        <taxon>Rhodobacterales</taxon>
        <taxon>Paracoccaceae</taxon>
        <taxon>Amaricoccus</taxon>
    </lineage>
</organism>
<feature type="domain" description="GST C-terminal" evidence="2">
    <location>
        <begin position="84"/>
        <end position="196"/>
    </location>
</feature>
<dbReference type="InterPro" id="IPR040079">
    <property type="entry name" value="Glutathione_S-Trfase"/>
</dbReference>
<dbReference type="InterPro" id="IPR004045">
    <property type="entry name" value="Glutathione_S-Trfase_N"/>
</dbReference>